<dbReference type="RefSeq" id="WP_145183512.1">
    <property type="nucleotide sequence ID" value="NZ_CP036290.1"/>
</dbReference>
<organism evidence="1 2">
    <name type="scientific">Rohdeia mirabilis</name>
    <dbReference type="NCBI Taxonomy" id="2528008"/>
    <lineage>
        <taxon>Bacteria</taxon>
        <taxon>Pseudomonadati</taxon>
        <taxon>Planctomycetota</taxon>
        <taxon>Planctomycetia</taxon>
        <taxon>Planctomycetia incertae sedis</taxon>
        <taxon>Rohdeia</taxon>
    </lineage>
</organism>
<evidence type="ECO:0000313" key="1">
    <source>
        <dbReference type="EMBL" id="QDU83573.1"/>
    </source>
</evidence>
<name>A0A518CWI6_9BACT</name>
<keyword evidence="2" id="KW-1185">Reference proteome</keyword>
<reference evidence="1 2" key="1">
    <citation type="submission" date="2019-02" db="EMBL/GenBank/DDBJ databases">
        <title>Deep-cultivation of Planctomycetes and their phenomic and genomic characterization uncovers novel biology.</title>
        <authorList>
            <person name="Wiegand S."/>
            <person name="Jogler M."/>
            <person name="Boedeker C."/>
            <person name="Pinto D."/>
            <person name="Vollmers J."/>
            <person name="Rivas-Marin E."/>
            <person name="Kohn T."/>
            <person name="Peeters S.H."/>
            <person name="Heuer A."/>
            <person name="Rast P."/>
            <person name="Oberbeckmann S."/>
            <person name="Bunk B."/>
            <person name="Jeske O."/>
            <person name="Meyerdierks A."/>
            <person name="Storesund J.E."/>
            <person name="Kallscheuer N."/>
            <person name="Luecker S."/>
            <person name="Lage O.M."/>
            <person name="Pohl T."/>
            <person name="Merkel B.J."/>
            <person name="Hornburger P."/>
            <person name="Mueller R.-W."/>
            <person name="Bruemmer F."/>
            <person name="Labrenz M."/>
            <person name="Spormann A.M."/>
            <person name="Op den Camp H."/>
            <person name="Overmann J."/>
            <person name="Amann R."/>
            <person name="Jetten M.S.M."/>
            <person name="Mascher T."/>
            <person name="Medema M.H."/>
            <person name="Devos D.P."/>
            <person name="Kaster A.-K."/>
            <person name="Ovreas L."/>
            <person name="Rohde M."/>
            <person name="Galperin M.Y."/>
            <person name="Jogler C."/>
        </authorList>
    </citation>
    <scope>NUCLEOTIDE SEQUENCE [LARGE SCALE GENOMIC DNA]</scope>
    <source>
        <strain evidence="1 2">Pla163</strain>
    </source>
</reference>
<accession>A0A518CWI6</accession>
<sequence length="159" mass="17836">MAATLDYLTTLDDERFHAIYEFLSQDGFGPLDSEVAAALKFRPQAIRKLPLAKRAKTGRSIIMRKKNAELAYELLGGYLFRKDKDLITEFLDAAGIEHDDGMIDSDELPKADDLPKIVATLDGAHDADDVTIYMAICAQTWPEVEQFDALWRERAAARS</sequence>
<proteinExistence type="predicted"/>
<dbReference type="OrthoDB" id="281711at2"/>
<dbReference type="EMBL" id="CP036290">
    <property type="protein sequence ID" value="QDU83573.1"/>
    <property type="molecule type" value="Genomic_DNA"/>
</dbReference>
<dbReference type="Proteomes" id="UP000319342">
    <property type="component" value="Chromosome"/>
</dbReference>
<gene>
    <name evidence="1" type="ORF">Pla163_06720</name>
</gene>
<evidence type="ECO:0000313" key="2">
    <source>
        <dbReference type="Proteomes" id="UP000319342"/>
    </source>
</evidence>
<protein>
    <submittedName>
        <fullName evidence="1">Uncharacterized protein</fullName>
    </submittedName>
</protein>
<dbReference type="AlphaFoldDB" id="A0A518CWI6"/>